<evidence type="ECO:0000256" key="1">
    <source>
        <dbReference type="SAM" id="Phobius"/>
    </source>
</evidence>
<organism evidence="2 3">
    <name type="scientific">Spongisporangium articulatum</name>
    <dbReference type="NCBI Taxonomy" id="3362603"/>
    <lineage>
        <taxon>Bacteria</taxon>
        <taxon>Bacillati</taxon>
        <taxon>Actinomycetota</taxon>
        <taxon>Actinomycetes</taxon>
        <taxon>Kineosporiales</taxon>
        <taxon>Kineosporiaceae</taxon>
        <taxon>Spongisporangium</taxon>
    </lineage>
</organism>
<dbReference type="Proteomes" id="UP001612915">
    <property type="component" value="Unassembled WGS sequence"/>
</dbReference>
<keyword evidence="1" id="KW-0472">Membrane</keyword>
<evidence type="ECO:0000313" key="3">
    <source>
        <dbReference type="Proteomes" id="UP001612915"/>
    </source>
</evidence>
<protein>
    <submittedName>
        <fullName evidence="2">Type II secretion system F family protein</fullName>
    </submittedName>
</protein>
<evidence type="ECO:0000313" key="2">
    <source>
        <dbReference type="EMBL" id="MFI7586319.1"/>
    </source>
</evidence>
<name>A0ABW8AIX2_9ACTN</name>
<reference evidence="2 3" key="1">
    <citation type="submission" date="2024-10" db="EMBL/GenBank/DDBJ databases">
        <title>The Natural Products Discovery Center: Release of the First 8490 Sequenced Strains for Exploring Actinobacteria Biosynthetic Diversity.</title>
        <authorList>
            <person name="Kalkreuter E."/>
            <person name="Kautsar S.A."/>
            <person name="Yang D."/>
            <person name="Bader C.D."/>
            <person name="Teijaro C.N."/>
            <person name="Fluegel L."/>
            <person name="Davis C.M."/>
            <person name="Simpson J.R."/>
            <person name="Lauterbach L."/>
            <person name="Steele A.D."/>
            <person name="Gui C."/>
            <person name="Meng S."/>
            <person name="Li G."/>
            <person name="Viehrig K."/>
            <person name="Ye F."/>
            <person name="Su P."/>
            <person name="Kiefer A.F."/>
            <person name="Nichols A."/>
            <person name="Cepeda A.J."/>
            <person name="Yan W."/>
            <person name="Fan B."/>
            <person name="Jiang Y."/>
            <person name="Adhikari A."/>
            <person name="Zheng C.-J."/>
            <person name="Schuster L."/>
            <person name="Cowan T.M."/>
            <person name="Smanski M.J."/>
            <person name="Chevrette M.G."/>
            <person name="De Carvalho L.P.S."/>
            <person name="Shen B."/>
        </authorList>
    </citation>
    <scope>NUCLEOTIDE SEQUENCE [LARGE SCALE GENOMIC DNA]</scope>
    <source>
        <strain evidence="2 3">NPDC049639</strain>
    </source>
</reference>
<accession>A0ABW8AIX2</accession>
<comment type="caution">
    <text evidence="2">The sequence shown here is derived from an EMBL/GenBank/DDBJ whole genome shotgun (WGS) entry which is preliminary data.</text>
</comment>
<feature type="transmembrane region" description="Helical" evidence="1">
    <location>
        <begin position="109"/>
        <end position="133"/>
    </location>
</feature>
<dbReference type="RefSeq" id="WP_398275760.1">
    <property type="nucleotide sequence ID" value="NZ_JBITLV010000001.1"/>
</dbReference>
<proteinExistence type="predicted"/>
<keyword evidence="3" id="KW-1185">Reference proteome</keyword>
<gene>
    <name evidence="2" type="ORF">ACIB24_04525</name>
</gene>
<keyword evidence="1" id="KW-0812">Transmembrane</keyword>
<sequence length="138" mass="14272">MPAPLLAELVAAVLQAGLPPETALHAVADGLAGAGDSRAALLRHAAAGLGTALPRGPEPGDEALAELVSALDLAVRAGVAPATLVRRSAQEQRRRAVVAEQRAVRRLEVWLVAPTGLCWLPAFVLTGVVPLVIDLFTR</sequence>
<dbReference type="EMBL" id="JBITLV010000001">
    <property type="protein sequence ID" value="MFI7586319.1"/>
    <property type="molecule type" value="Genomic_DNA"/>
</dbReference>
<keyword evidence="1" id="KW-1133">Transmembrane helix</keyword>